<dbReference type="HAMAP" id="MF_01842">
    <property type="entry name" value="Archaemetzincin"/>
    <property type="match status" value="1"/>
</dbReference>
<dbReference type="GO" id="GO:0008237">
    <property type="term" value="F:metallopeptidase activity"/>
    <property type="evidence" value="ECO:0007669"/>
    <property type="project" value="UniProtKB-UniRule"/>
</dbReference>
<comment type="similarity">
    <text evidence="6">Belongs to the peptidase M54 family.</text>
</comment>
<evidence type="ECO:0000256" key="2">
    <source>
        <dbReference type="ARBA" id="ARBA00022723"/>
    </source>
</evidence>
<dbReference type="Pfam" id="PF07998">
    <property type="entry name" value="Peptidase_M54"/>
    <property type="match status" value="1"/>
</dbReference>
<evidence type="ECO:0000256" key="6">
    <source>
        <dbReference type="HAMAP-Rule" id="MF_01842"/>
    </source>
</evidence>
<dbReference type="STRING" id="1776334.APZ16_02400"/>
<feature type="binding site" evidence="6">
    <location>
        <position position="138"/>
    </location>
    <ligand>
        <name>Zn(2+)</name>
        <dbReference type="ChEBI" id="CHEBI:29105"/>
        <label>1</label>
        <note>catalytic</note>
    </ligand>
</feature>
<dbReference type="PANTHER" id="PTHR15910:SF1">
    <property type="entry name" value="ARCHAEMETZINCIN-2"/>
    <property type="match status" value="1"/>
</dbReference>
<dbReference type="EC" id="3.4.-.-" evidence="6"/>
<dbReference type="PANTHER" id="PTHR15910">
    <property type="entry name" value="ARCHAEMETZINCIN"/>
    <property type="match status" value="1"/>
</dbReference>
<evidence type="ECO:0000313" key="7">
    <source>
        <dbReference type="EMBL" id="KUO39455.1"/>
    </source>
</evidence>
<feature type="binding site" evidence="6">
    <location>
        <position position="163"/>
    </location>
    <ligand>
        <name>Zn(2+)</name>
        <dbReference type="ChEBI" id="CHEBI:29105"/>
        <label>2</label>
    </ligand>
</feature>
<dbReference type="AlphaFoldDB" id="A0A147JSP6"/>
<comment type="cofactor">
    <cofactor evidence="6">
        <name>Zn(2+)</name>
        <dbReference type="ChEBI" id="CHEBI:29105"/>
    </cofactor>
    <text evidence="6">Binds 2 Zn(2+) ions per subunit. One is catalytic, whereas the other seems to have a structural role.</text>
</comment>
<organism evidence="7 8">
    <name type="scientific">Hadarchaeum yellowstonense</name>
    <dbReference type="NCBI Taxonomy" id="1776334"/>
    <lineage>
        <taxon>Archaea</taxon>
        <taxon>Methanobacteriati</taxon>
        <taxon>Candidatus Hadarchaeota</taxon>
        <taxon>Candidatus Hadarchaeia</taxon>
        <taxon>Candidatus Hadarchaeales</taxon>
        <taxon>Candidatus Hadarchaeaceae</taxon>
        <taxon>Candidatus Hadarchaeum</taxon>
    </lineage>
</organism>
<comment type="caution">
    <text evidence="7">The sequence shown here is derived from an EMBL/GenBank/DDBJ whole genome shotgun (WGS) entry which is preliminary data.</text>
</comment>
<name>A0A147JSP6_HADYE</name>
<keyword evidence="4 6" id="KW-0862">Zinc</keyword>
<evidence type="ECO:0000256" key="3">
    <source>
        <dbReference type="ARBA" id="ARBA00022801"/>
    </source>
</evidence>
<dbReference type="NCBIfam" id="NF033823">
    <property type="entry name" value="archmetzin"/>
    <property type="match status" value="1"/>
</dbReference>
<feature type="binding site" evidence="6">
    <location>
        <position position="166"/>
    </location>
    <ligand>
        <name>Zn(2+)</name>
        <dbReference type="ChEBI" id="CHEBI:29105"/>
        <label>2</label>
    </ligand>
</feature>
<keyword evidence="3 6" id="KW-0378">Hydrolase</keyword>
<evidence type="ECO:0000256" key="4">
    <source>
        <dbReference type="ARBA" id="ARBA00022833"/>
    </source>
</evidence>
<evidence type="ECO:0000313" key="8">
    <source>
        <dbReference type="Proteomes" id="UP000074294"/>
    </source>
</evidence>
<dbReference type="InterPro" id="IPR012962">
    <property type="entry name" value="Pept_M54_archaemetzincn"/>
</dbReference>
<feature type="binding site" evidence="6">
    <location>
        <position position="128"/>
    </location>
    <ligand>
        <name>Zn(2+)</name>
        <dbReference type="ChEBI" id="CHEBI:29105"/>
        <label>1</label>
        <note>catalytic</note>
    </ligand>
</feature>
<gene>
    <name evidence="6" type="primary">amzA</name>
    <name evidence="7" type="ORF">APZ16_02400</name>
</gene>
<dbReference type="CDD" id="cd11375">
    <property type="entry name" value="Peptidase_M54"/>
    <property type="match status" value="1"/>
</dbReference>
<keyword evidence="1 6" id="KW-0645">Protease</keyword>
<evidence type="ECO:0000256" key="5">
    <source>
        <dbReference type="ARBA" id="ARBA00023049"/>
    </source>
</evidence>
<accession>A0A147JSP6</accession>
<feature type="binding site" evidence="6">
    <location>
        <position position="132"/>
    </location>
    <ligand>
        <name>Zn(2+)</name>
        <dbReference type="ChEBI" id="CHEBI:29105"/>
        <label>1</label>
        <note>catalytic</note>
    </ligand>
</feature>
<dbReference type="SUPFAM" id="SSF55486">
    <property type="entry name" value="Metalloproteases ('zincins'), catalytic domain"/>
    <property type="match status" value="1"/>
</dbReference>
<dbReference type="InterPro" id="IPR024079">
    <property type="entry name" value="MetalloPept_cat_dom_sf"/>
</dbReference>
<feature type="binding site" evidence="6">
    <location>
        <position position="144"/>
    </location>
    <ligand>
        <name>Zn(2+)</name>
        <dbReference type="ChEBI" id="CHEBI:29105"/>
        <label>2</label>
    </ligand>
</feature>
<feature type="binding site" evidence="6">
    <location>
        <position position="139"/>
    </location>
    <ligand>
        <name>Zn(2+)</name>
        <dbReference type="ChEBI" id="CHEBI:29105"/>
        <label>2</label>
    </ligand>
</feature>
<keyword evidence="5 6" id="KW-0482">Metalloprotease</keyword>
<comment type="function">
    <text evidence="6">Probable zinc metalloprotease whose natural substrate is unknown.</text>
</comment>
<dbReference type="EMBL" id="LQMQ01000064">
    <property type="protein sequence ID" value="KUO39455.1"/>
    <property type="molecule type" value="Genomic_DNA"/>
</dbReference>
<dbReference type="Gene3D" id="3.40.390.10">
    <property type="entry name" value="Collagenase (Catalytic Domain)"/>
    <property type="match status" value="1"/>
</dbReference>
<proteinExistence type="inferred from homology"/>
<evidence type="ECO:0000256" key="1">
    <source>
        <dbReference type="ARBA" id="ARBA00022670"/>
    </source>
</evidence>
<dbReference type="InterPro" id="IPR012091">
    <property type="entry name" value="Pept_M54_archaemetzncn_arc/bac"/>
</dbReference>
<reference evidence="7 8" key="1">
    <citation type="journal article" date="2016" name="Nat. Microbiol.">
        <title>Genomic inference of the metabolism of cosmopolitan subsurface Archaea, Hadesarchaea.</title>
        <authorList>
            <person name="Baker B.J."/>
            <person name="Saw J.H."/>
            <person name="Lind A.E."/>
            <person name="Lazar C.S."/>
            <person name="Hinrichs K.-U."/>
            <person name="Teske A.P."/>
            <person name="Ettema T.J."/>
        </authorList>
    </citation>
    <scope>NUCLEOTIDE SEQUENCE [LARGE SCALE GENOMIC DNA]</scope>
</reference>
<feature type="active site" description="Proton acceptor" evidence="6">
    <location>
        <position position="129"/>
    </location>
</feature>
<keyword evidence="2 6" id="KW-0479">Metal-binding</keyword>
<dbReference type="GO" id="GO:0006508">
    <property type="term" value="P:proteolysis"/>
    <property type="evidence" value="ECO:0007669"/>
    <property type="project" value="UniProtKB-UniRule"/>
</dbReference>
<comment type="subunit">
    <text evidence="6">Monomer.</text>
</comment>
<protein>
    <recommendedName>
        <fullName evidence="6">Archaemetzincin</fullName>
        <ecNumber evidence="6">3.4.-.-</ecNumber>
    </recommendedName>
</protein>
<sequence length="173" mass="19434">MQLRIISTAGVPSFLQQRLPPKLVEIFRPHFNGYLLDSVDDPLLVAYDARRRQYRADVILRHLVKETTGGVTLVITDLDVYVPDLNFVFGLCSGRAALVSIRRLDPAFYGMPPDRDVLWGRTLKEAVHEIGHAFGLSHCPDPGCVMSFSNSILDVDKKSPNFCGRCRDKLFTS</sequence>
<dbReference type="GO" id="GO:0008270">
    <property type="term" value="F:zinc ion binding"/>
    <property type="evidence" value="ECO:0007669"/>
    <property type="project" value="UniProtKB-UniRule"/>
</dbReference>
<dbReference type="Proteomes" id="UP000074294">
    <property type="component" value="Unassembled WGS sequence"/>
</dbReference>